<name>F3QLW7_9BURK</name>
<proteinExistence type="predicted"/>
<keyword evidence="2" id="KW-1185">Reference proteome</keyword>
<reference evidence="1 2" key="1">
    <citation type="submission" date="2011-02" db="EMBL/GenBank/DDBJ databases">
        <authorList>
            <person name="Weinstock G."/>
            <person name="Sodergren E."/>
            <person name="Clifton S."/>
            <person name="Fulton L."/>
            <person name="Fulton B."/>
            <person name="Courtney L."/>
            <person name="Fronick C."/>
            <person name="Harrison M."/>
            <person name="Strong C."/>
            <person name="Farmer C."/>
            <person name="Delahaunty K."/>
            <person name="Markovic C."/>
            <person name="Hall O."/>
            <person name="Minx P."/>
            <person name="Tomlinson C."/>
            <person name="Mitreva M."/>
            <person name="Hou S."/>
            <person name="Chen J."/>
            <person name="Wollam A."/>
            <person name="Pepin K.H."/>
            <person name="Johnson M."/>
            <person name="Bhonagiri V."/>
            <person name="Zhang X."/>
            <person name="Suruliraj S."/>
            <person name="Warren W."/>
            <person name="Chinwalla A."/>
            <person name="Mardis E.R."/>
            <person name="Wilson R.K."/>
        </authorList>
    </citation>
    <scope>NUCLEOTIDE SEQUENCE [LARGE SCALE GENOMIC DNA]</scope>
    <source>
        <strain evidence="1 2">YIT 11859</strain>
    </source>
</reference>
<comment type="caution">
    <text evidence="1">The sequence shown here is derived from an EMBL/GenBank/DDBJ whole genome shotgun (WGS) entry which is preliminary data.</text>
</comment>
<accession>F3QLW7</accession>
<evidence type="ECO:0000313" key="2">
    <source>
        <dbReference type="Proteomes" id="UP000005156"/>
    </source>
</evidence>
<feature type="non-terminal residue" evidence="1">
    <location>
        <position position="167"/>
    </location>
</feature>
<evidence type="ECO:0000313" key="1">
    <source>
        <dbReference type="EMBL" id="EGG52609.1"/>
    </source>
</evidence>
<dbReference type="HOGENOM" id="CLU_1598036_0_0_4"/>
<dbReference type="AlphaFoldDB" id="F3QLW7"/>
<gene>
    <name evidence="1" type="ORF">HMPREF9439_01940</name>
</gene>
<feature type="non-terminal residue" evidence="1">
    <location>
        <position position="1"/>
    </location>
</feature>
<dbReference type="EMBL" id="AFBP01000067">
    <property type="protein sequence ID" value="EGG52609.1"/>
    <property type="molecule type" value="Genomic_DNA"/>
</dbReference>
<dbReference type="Proteomes" id="UP000005156">
    <property type="component" value="Unassembled WGS sequence"/>
</dbReference>
<protein>
    <submittedName>
        <fullName evidence="1">Conserved domain protein</fullName>
    </submittedName>
</protein>
<sequence length="167" mass="18676">PAHNSHEGFRMERFPSLGLQRDIAAVKCLMARLTKRNQVAGRISAGTSAFQVMNIEHRILRSAVTMLTNVPVSEKNILADVPEAELLALWVLFPCNVGILQQLHVEGSRFHGDLRDRQQSKNRFYARQVRVDSVFNRRSKPAFALGAETVVESRRAVARFAVTAGLP</sequence>
<organism evidence="1 2">
    <name type="scientific">Parasutterella excrementihominis YIT 11859</name>
    <dbReference type="NCBI Taxonomy" id="762966"/>
    <lineage>
        <taxon>Bacteria</taxon>
        <taxon>Pseudomonadati</taxon>
        <taxon>Pseudomonadota</taxon>
        <taxon>Betaproteobacteria</taxon>
        <taxon>Burkholderiales</taxon>
        <taxon>Sutterellaceae</taxon>
        <taxon>Parasutterella</taxon>
    </lineage>
</organism>